<accession>A0A4Z1SRI7</accession>
<reference evidence="1 2" key="1">
    <citation type="submission" date="2019-05" db="EMBL/GenBank/DDBJ databases">
        <title>The compact genome of Giardia muris reveals important steps in the evolution of intestinal protozoan parasites.</title>
        <authorList>
            <person name="Xu F."/>
            <person name="Jimenez-Gonzalez A."/>
            <person name="Einarsson E."/>
            <person name="Astvaldsson A."/>
            <person name="Peirasmaki D."/>
            <person name="Eckmann L."/>
            <person name="Andersson J.O."/>
            <person name="Svard S.G."/>
            <person name="Jerlstrom-Hultqvist J."/>
        </authorList>
    </citation>
    <scope>NUCLEOTIDE SEQUENCE [LARGE SCALE GENOMIC DNA]</scope>
    <source>
        <strain evidence="1 2">Roberts-Thomson</strain>
    </source>
</reference>
<dbReference type="Proteomes" id="UP000315496">
    <property type="component" value="Chromosome 2"/>
</dbReference>
<keyword evidence="2" id="KW-1185">Reference proteome</keyword>
<name>A0A4Z1SRI7_GIAMU</name>
<comment type="caution">
    <text evidence="1">The sequence shown here is derived from an EMBL/GenBank/DDBJ whole genome shotgun (WGS) entry which is preliminary data.</text>
</comment>
<sequence>MHLCARTGVPCRTPVACKECGAVYEATVARFELLELRTCVIGQHPITSMADFVILRSTPSPVVDNGTTISTLHGMLEHFETLIMKLADENFQLRRESMVATRGSTPTTSNLSSEVRDRIHAATVPMAQARLNGSLSPRYLSEKLQRHLSSLMTMTATAAMGTLAKHLEGLGYTWKLKAVYPWLGDTAQQKGTIGHFSIEVRDVETTLTIGQALCPLSVEVDLTIPPSPIIFLLEPDVTFIGVHPTGICAYGLNGSNSHELLLIPMPETEWISLERLSLTLTRSQIHVNSSVAVESIVLPQNVVGVHAEGRLILTHSTGMLHLYDIVGLGYSLEPICTTDFKPFLPTACQSFSNPRANGFLLSSNTRMALVRIVNRCLAIHVISVDGPVSSLRVEGPECRMYAMTNQGEVPLDSSSETPNI</sequence>
<organism evidence="1 2">
    <name type="scientific">Giardia muris</name>
    <dbReference type="NCBI Taxonomy" id="5742"/>
    <lineage>
        <taxon>Eukaryota</taxon>
        <taxon>Metamonada</taxon>
        <taxon>Diplomonadida</taxon>
        <taxon>Hexamitidae</taxon>
        <taxon>Giardiinae</taxon>
        <taxon>Giardia</taxon>
    </lineage>
</organism>
<dbReference type="VEuPathDB" id="GiardiaDB:GMRT_11911"/>
<dbReference type="EMBL" id="VDLU01000002">
    <property type="protein sequence ID" value="TNJ28524.1"/>
    <property type="molecule type" value="Genomic_DNA"/>
</dbReference>
<protein>
    <submittedName>
        <fullName evidence="1">Uncharacterized protein</fullName>
    </submittedName>
</protein>
<dbReference type="OrthoDB" id="10253147at2759"/>
<evidence type="ECO:0000313" key="2">
    <source>
        <dbReference type="Proteomes" id="UP000315496"/>
    </source>
</evidence>
<proteinExistence type="predicted"/>
<evidence type="ECO:0000313" key="1">
    <source>
        <dbReference type="EMBL" id="TNJ28524.1"/>
    </source>
</evidence>
<dbReference type="AlphaFoldDB" id="A0A4Z1SRI7"/>
<gene>
    <name evidence="1" type="ORF">GMRT_11911</name>
</gene>